<evidence type="ECO:0000313" key="13">
    <source>
        <dbReference type="Proteomes" id="UP001321786"/>
    </source>
</evidence>
<dbReference type="RefSeq" id="WP_338536098.1">
    <property type="nucleotide sequence ID" value="NZ_AP028654.1"/>
</dbReference>
<proteinExistence type="inferred from homology"/>
<comment type="subunit">
    <text evidence="4">Monomer.</text>
</comment>
<dbReference type="GO" id="GO:0004523">
    <property type="term" value="F:RNA-DNA hybrid ribonuclease activity"/>
    <property type="evidence" value="ECO:0007669"/>
    <property type="project" value="UniProtKB-EC"/>
</dbReference>
<name>A0AAU9E0J1_9FIRM</name>
<dbReference type="CDD" id="cd09278">
    <property type="entry name" value="RNase_HI_prokaryote_like"/>
    <property type="match status" value="1"/>
</dbReference>
<evidence type="ECO:0000256" key="9">
    <source>
        <dbReference type="ARBA" id="ARBA00022801"/>
    </source>
</evidence>
<evidence type="ECO:0000256" key="5">
    <source>
        <dbReference type="ARBA" id="ARBA00012180"/>
    </source>
</evidence>
<dbReference type="InterPro" id="IPR036397">
    <property type="entry name" value="RNaseH_sf"/>
</dbReference>
<dbReference type="PANTHER" id="PTHR10642:SF26">
    <property type="entry name" value="RIBONUCLEASE H1"/>
    <property type="match status" value="1"/>
</dbReference>
<dbReference type="PANTHER" id="PTHR10642">
    <property type="entry name" value="RIBONUCLEASE H1"/>
    <property type="match status" value="1"/>
</dbReference>
<dbReference type="GO" id="GO:0046872">
    <property type="term" value="F:metal ion binding"/>
    <property type="evidence" value="ECO:0007669"/>
    <property type="project" value="UniProtKB-KW"/>
</dbReference>
<comment type="similarity">
    <text evidence="3">Belongs to the RNase H family.</text>
</comment>
<gene>
    <name evidence="12" type="ORF">HLPR_00590</name>
</gene>
<evidence type="ECO:0000256" key="6">
    <source>
        <dbReference type="ARBA" id="ARBA00022722"/>
    </source>
</evidence>
<evidence type="ECO:0000313" key="12">
    <source>
        <dbReference type="EMBL" id="BEP27728.1"/>
    </source>
</evidence>
<keyword evidence="8" id="KW-0255">Endonuclease</keyword>
<keyword evidence="13" id="KW-1185">Reference proteome</keyword>
<feature type="domain" description="RNase H type-1" evidence="11">
    <location>
        <begin position="1"/>
        <end position="177"/>
    </location>
</feature>
<evidence type="ECO:0000256" key="7">
    <source>
        <dbReference type="ARBA" id="ARBA00022723"/>
    </source>
</evidence>
<dbReference type="InterPro" id="IPR002156">
    <property type="entry name" value="RNaseH_domain"/>
</dbReference>
<accession>A0AAU9E0J1</accession>
<dbReference type="InterPro" id="IPR022892">
    <property type="entry name" value="RNaseHI"/>
</dbReference>
<evidence type="ECO:0000256" key="3">
    <source>
        <dbReference type="ARBA" id="ARBA00005300"/>
    </source>
</evidence>
<dbReference type="GO" id="GO:0003676">
    <property type="term" value="F:nucleic acid binding"/>
    <property type="evidence" value="ECO:0007669"/>
    <property type="project" value="InterPro"/>
</dbReference>
<dbReference type="InterPro" id="IPR012337">
    <property type="entry name" value="RNaseH-like_sf"/>
</dbReference>
<protein>
    <recommendedName>
        <fullName evidence="5">ribonuclease H</fullName>
        <ecNumber evidence="5">3.1.26.4</ecNumber>
    </recommendedName>
</protein>
<dbReference type="Pfam" id="PF00075">
    <property type="entry name" value="RNase_H"/>
    <property type="match status" value="1"/>
</dbReference>
<dbReference type="Proteomes" id="UP001321786">
    <property type="component" value="Chromosome"/>
</dbReference>
<dbReference type="Gene3D" id="3.30.420.10">
    <property type="entry name" value="Ribonuclease H-like superfamily/Ribonuclease H"/>
    <property type="match status" value="1"/>
</dbReference>
<evidence type="ECO:0000256" key="1">
    <source>
        <dbReference type="ARBA" id="ARBA00000077"/>
    </source>
</evidence>
<dbReference type="EC" id="3.1.26.4" evidence="5"/>
<evidence type="ECO:0000256" key="8">
    <source>
        <dbReference type="ARBA" id="ARBA00022759"/>
    </source>
</evidence>
<dbReference type="PROSITE" id="PS50879">
    <property type="entry name" value="RNASE_H_1"/>
    <property type="match status" value="1"/>
</dbReference>
<sequence>MKIVNIYTDGGCSNNQSDINTGGWGSVLEYNGKTKEIYGGEKNTTNNRMEIFAVLMALKELKTTDLIINIYSDSSYVINCLKEKWYIKWQKNGWINSQKKKVENKDLWEPLISEIQNFNNINFYRAKGHLNLSKNSELEKWHAKLKKINGNDFNYDLFIKVTKMNNLADELANKGIDENR</sequence>
<keyword evidence="6" id="KW-0540">Nuclease</keyword>
<dbReference type="GO" id="GO:0043137">
    <property type="term" value="P:DNA replication, removal of RNA primer"/>
    <property type="evidence" value="ECO:0007669"/>
    <property type="project" value="TreeGrafter"/>
</dbReference>
<dbReference type="EMBL" id="AP028654">
    <property type="protein sequence ID" value="BEP27728.1"/>
    <property type="molecule type" value="Genomic_DNA"/>
</dbReference>
<dbReference type="KEGG" id="hprf:HLPR_00590"/>
<evidence type="ECO:0000256" key="10">
    <source>
        <dbReference type="ARBA" id="ARBA00022842"/>
    </source>
</evidence>
<keyword evidence="7" id="KW-0479">Metal-binding</keyword>
<keyword evidence="9" id="KW-0378">Hydrolase</keyword>
<comment type="cofactor">
    <cofactor evidence="2">
        <name>Mg(2+)</name>
        <dbReference type="ChEBI" id="CHEBI:18420"/>
    </cofactor>
</comment>
<organism evidence="12 13">
    <name type="scientific">Helicovermis profundi</name>
    <dbReference type="NCBI Taxonomy" id="3065157"/>
    <lineage>
        <taxon>Bacteria</taxon>
        <taxon>Bacillati</taxon>
        <taxon>Bacillota</taxon>
        <taxon>Clostridia</taxon>
        <taxon>Helicovermis</taxon>
    </lineage>
</organism>
<keyword evidence="10" id="KW-0460">Magnesium</keyword>
<evidence type="ECO:0000256" key="4">
    <source>
        <dbReference type="ARBA" id="ARBA00011245"/>
    </source>
</evidence>
<dbReference type="SUPFAM" id="SSF53098">
    <property type="entry name" value="Ribonuclease H-like"/>
    <property type="match status" value="1"/>
</dbReference>
<comment type="catalytic activity">
    <reaction evidence="1">
        <text>Endonucleolytic cleavage to 5'-phosphomonoester.</text>
        <dbReference type="EC" id="3.1.26.4"/>
    </reaction>
</comment>
<reference evidence="12 13" key="1">
    <citation type="submission" date="2023-08" db="EMBL/GenBank/DDBJ databases">
        <title>Helicovermis profunda gen. nov., sp. nov., a novel mesophilic, fermentative bacterium within the Bacillota from a deep-sea hydrothermal vent chimney.</title>
        <authorList>
            <person name="Miyazaki U."/>
            <person name="Mizutani D."/>
            <person name="Hashimoto Y."/>
            <person name="Tame A."/>
            <person name="Sawayama S."/>
            <person name="Miyazaki J."/>
            <person name="Takai K."/>
            <person name="Nakagawa S."/>
        </authorList>
    </citation>
    <scope>NUCLEOTIDE SEQUENCE [LARGE SCALE GENOMIC DNA]</scope>
    <source>
        <strain evidence="12 13">S502</strain>
    </source>
</reference>
<dbReference type="AlphaFoldDB" id="A0AAU9E0J1"/>
<dbReference type="InterPro" id="IPR050092">
    <property type="entry name" value="RNase_H"/>
</dbReference>
<evidence type="ECO:0000256" key="2">
    <source>
        <dbReference type="ARBA" id="ARBA00001946"/>
    </source>
</evidence>
<evidence type="ECO:0000259" key="11">
    <source>
        <dbReference type="PROSITE" id="PS50879"/>
    </source>
</evidence>